<accession>A0ABR4XPX2</accession>
<keyword evidence="5" id="KW-1185">Reference proteome</keyword>
<keyword evidence="2" id="KW-0288">FMN</keyword>
<dbReference type="EMBL" id="AXCV01000477">
    <property type="protein sequence ID" value="KGO24559.1"/>
    <property type="molecule type" value="Genomic_DNA"/>
</dbReference>
<reference evidence="4 5" key="1">
    <citation type="journal article" date="2014" name="Antonie Van Leeuwenhoek">
        <title>Oenococcus alcoholitolerans sp. nov., a lactic acid bacteria isolated from cachaca and ethanol fermentation processes.</title>
        <authorList>
            <person name="Badotti F."/>
            <person name="Moreira A.P."/>
            <person name="Tonon L.A."/>
            <person name="de Lucena B.T."/>
            <person name="Gomes Fde C."/>
            <person name="Kruger R."/>
            <person name="Thompson C.C."/>
            <person name="de Morais M.A.Jr."/>
            <person name="Rosa C.A."/>
            <person name="Thompson F.L."/>
        </authorList>
    </citation>
    <scope>NUCLEOTIDE SEQUENCE [LARGE SCALE GENOMIC DNA]</scope>
    <source>
        <strain evidence="4 5">UFRJ-M7.2.18</strain>
    </source>
</reference>
<sequence>MKILGILASHDNSGITAQMLANVLRPANGKCDSETIYLDDYQIKPDLPGKSNPTLDLLEKKLSESDVWVLAVPTYWKDISGTMKNFFDCIRSRIVRFDHTGQMHPSIFQNKHYVSLTCCFTSSFENLFSGITDQTFKEIDLVMSAAGLIKVDELVTCGTFNMKKLPENKRQQCVKIGEKIVKKTRRDD</sequence>
<dbReference type="InterPro" id="IPR029039">
    <property type="entry name" value="Flavoprotein-like_sf"/>
</dbReference>
<dbReference type="Proteomes" id="UP000030023">
    <property type="component" value="Unassembled WGS sequence"/>
</dbReference>
<protein>
    <recommendedName>
        <fullName evidence="3">NADPH-dependent FMN reductase-like domain-containing protein</fullName>
    </recommendedName>
</protein>
<feature type="domain" description="NADPH-dependent FMN reductase-like" evidence="3">
    <location>
        <begin position="1"/>
        <end position="92"/>
    </location>
</feature>
<dbReference type="InterPro" id="IPR051796">
    <property type="entry name" value="ISF_SsuE-like"/>
</dbReference>
<dbReference type="Gene3D" id="3.40.50.360">
    <property type="match status" value="1"/>
</dbReference>
<name>A0ABR4XPX2_9LACO</name>
<dbReference type="Pfam" id="PF03358">
    <property type="entry name" value="FMN_red"/>
    <property type="match status" value="1"/>
</dbReference>
<keyword evidence="1" id="KW-0285">Flavoprotein</keyword>
<evidence type="ECO:0000313" key="5">
    <source>
        <dbReference type="Proteomes" id="UP000030023"/>
    </source>
</evidence>
<comment type="caution">
    <text evidence="4">The sequence shown here is derived from an EMBL/GenBank/DDBJ whole genome shotgun (WGS) entry which is preliminary data.</text>
</comment>
<gene>
    <name evidence="4" type="ORF">Q757_08495</name>
</gene>
<evidence type="ECO:0000256" key="2">
    <source>
        <dbReference type="ARBA" id="ARBA00022643"/>
    </source>
</evidence>
<feature type="non-terminal residue" evidence="4">
    <location>
        <position position="188"/>
    </location>
</feature>
<dbReference type="InterPro" id="IPR005025">
    <property type="entry name" value="FMN_Rdtase-like_dom"/>
</dbReference>
<proteinExistence type="predicted"/>
<evidence type="ECO:0000259" key="3">
    <source>
        <dbReference type="Pfam" id="PF03358"/>
    </source>
</evidence>
<evidence type="ECO:0000313" key="4">
    <source>
        <dbReference type="EMBL" id="KGO24559.1"/>
    </source>
</evidence>
<dbReference type="SUPFAM" id="SSF52218">
    <property type="entry name" value="Flavoproteins"/>
    <property type="match status" value="1"/>
</dbReference>
<organism evidence="4 5">
    <name type="scientific">Oenococcus alcoholitolerans</name>
    <dbReference type="NCBI Taxonomy" id="931074"/>
    <lineage>
        <taxon>Bacteria</taxon>
        <taxon>Bacillati</taxon>
        <taxon>Bacillota</taxon>
        <taxon>Bacilli</taxon>
        <taxon>Lactobacillales</taxon>
        <taxon>Lactobacillaceae</taxon>
        <taxon>Oenococcus</taxon>
    </lineage>
</organism>
<dbReference type="PANTHER" id="PTHR43278">
    <property type="entry name" value="NAD(P)H-DEPENDENT FMN-CONTAINING OXIDOREDUCTASE YWQN-RELATED"/>
    <property type="match status" value="1"/>
</dbReference>
<dbReference type="PANTHER" id="PTHR43278:SF4">
    <property type="entry name" value="NAD(P)H-DEPENDENT FMN-CONTAINING OXIDOREDUCTASE YWQN-RELATED"/>
    <property type="match status" value="1"/>
</dbReference>
<evidence type="ECO:0000256" key="1">
    <source>
        <dbReference type="ARBA" id="ARBA00022630"/>
    </source>
</evidence>